<dbReference type="EnsemblPlants" id="KQK21369">
    <property type="protein sequence ID" value="KQK21369"/>
    <property type="gene ID" value="BRADI_1g60394v3"/>
</dbReference>
<name>A0A0Q3LEI1_BRADI</name>
<dbReference type="AlphaFoldDB" id="A0A0Q3LEI1"/>
<gene>
    <name evidence="2" type="ORF">BRADI_1g60394v3</name>
</gene>
<reference evidence="2 3" key="1">
    <citation type="journal article" date="2010" name="Nature">
        <title>Genome sequencing and analysis of the model grass Brachypodium distachyon.</title>
        <authorList>
            <consortium name="International Brachypodium Initiative"/>
        </authorList>
    </citation>
    <scope>NUCLEOTIDE SEQUENCE [LARGE SCALE GENOMIC DNA]</scope>
    <source>
        <strain evidence="2 3">Bd21</strain>
    </source>
</reference>
<proteinExistence type="predicted"/>
<reference evidence="2" key="2">
    <citation type="submission" date="2017-06" db="EMBL/GenBank/DDBJ databases">
        <title>WGS assembly of Brachypodium distachyon.</title>
        <authorList>
            <consortium name="The International Brachypodium Initiative"/>
            <person name="Lucas S."/>
            <person name="Harmon-Smith M."/>
            <person name="Lail K."/>
            <person name="Tice H."/>
            <person name="Grimwood J."/>
            <person name="Bruce D."/>
            <person name="Barry K."/>
            <person name="Shu S."/>
            <person name="Lindquist E."/>
            <person name="Wang M."/>
            <person name="Pitluck S."/>
            <person name="Vogel J.P."/>
            <person name="Garvin D.F."/>
            <person name="Mockler T.C."/>
            <person name="Schmutz J."/>
            <person name="Rokhsar D."/>
            <person name="Bevan M.W."/>
        </authorList>
    </citation>
    <scope>NUCLEOTIDE SEQUENCE</scope>
    <source>
        <strain evidence="2">Bd21</strain>
    </source>
</reference>
<evidence type="ECO:0000313" key="2">
    <source>
        <dbReference type="EMBL" id="KQK21369.1"/>
    </source>
</evidence>
<dbReference type="Proteomes" id="UP000008810">
    <property type="component" value="Chromosome 1"/>
</dbReference>
<dbReference type="Gramene" id="KQK21369">
    <property type="protein sequence ID" value="KQK21369"/>
    <property type="gene ID" value="BRADI_1g60394v3"/>
</dbReference>
<feature type="region of interest" description="Disordered" evidence="1">
    <location>
        <begin position="1"/>
        <end position="29"/>
    </location>
</feature>
<evidence type="ECO:0000313" key="3">
    <source>
        <dbReference type="EnsemblPlants" id="KQK21369"/>
    </source>
</evidence>
<dbReference type="EMBL" id="CM000880">
    <property type="protein sequence ID" value="KQK21369.1"/>
    <property type="molecule type" value="Genomic_DNA"/>
</dbReference>
<keyword evidence="4" id="KW-1185">Reference proteome</keyword>
<accession>A0A0Q3LEI1</accession>
<reference evidence="3" key="3">
    <citation type="submission" date="2018-08" db="UniProtKB">
        <authorList>
            <consortium name="EnsemblPlants"/>
        </authorList>
    </citation>
    <scope>IDENTIFICATION</scope>
    <source>
        <strain evidence="3">cv. Bd21</strain>
    </source>
</reference>
<sequence length="90" mass="9369">MSGAGGNGSGRSSRRRRIRAGGAARREQTRGVAAAGYAACSSWLKPGRLGGAGTGGWGDVHLHPHLLLRRAKPHPLHHGAVIPCVKHAPR</sequence>
<evidence type="ECO:0000256" key="1">
    <source>
        <dbReference type="SAM" id="MobiDB-lite"/>
    </source>
</evidence>
<protein>
    <submittedName>
        <fullName evidence="2 3">Uncharacterized protein</fullName>
    </submittedName>
</protein>
<dbReference type="InParanoid" id="A0A0Q3LEI1"/>
<organism evidence="2">
    <name type="scientific">Brachypodium distachyon</name>
    <name type="common">Purple false brome</name>
    <name type="synonym">Trachynia distachya</name>
    <dbReference type="NCBI Taxonomy" id="15368"/>
    <lineage>
        <taxon>Eukaryota</taxon>
        <taxon>Viridiplantae</taxon>
        <taxon>Streptophyta</taxon>
        <taxon>Embryophyta</taxon>
        <taxon>Tracheophyta</taxon>
        <taxon>Spermatophyta</taxon>
        <taxon>Magnoliopsida</taxon>
        <taxon>Liliopsida</taxon>
        <taxon>Poales</taxon>
        <taxon>Poaceae</taxon>
        <taxon>BOP clade</taxon>
        <taxon>Pooideae</taxon>
        <taxon>Stipodae</taxon>
        <taxon>Brachypodieae</taxon>
        <taxon>Brachypodium</taxon>
    </lineage>
</organism>
<evidence type="ECO:0000313" key="4">
    <source>
        <dbReference type="Proteomes" id="UP000008810"/>
    </source>
</evidence>